<sequence>MYKTTKINCDETPGNWLSVIDGEDEAMPVIEIYSSGHQTGNVCCPNKDALKVLIDALSEAYDHLS</sequence>
<keyword evidence="1" id="KW-0614">Plasmid</keyword>
<organism evidence="1 2">
    <name type="scientific">Vibrio parahaemolyticus</name>
    <dbReference type="NCBI Taxonomy" id="670"/>
    <lineage>
        <taxon>Bacteria</taxon>
        <taxon>Pseudomonadati</taxon>
        <taxon>Pseudomonadota</taxon>
        <taxon>Gammaproteobacteria</taxon>
        <taxon>Vibrionales</taxon>
        <taxon>Vibrionaceae</taxon>
        <taxon>Vibrio</taxon>
    </lineage>
</organism>
<dbReference type="EMBL" id="CP034300">
    <property type="protein sequence ID" value="QHH12946.1"/>
    <property type="molecule type" value="Genomic_DNA"/>
</dbReference>
<dbReference type="Proteomes" id="UP000464718">
    <property type="component" value="Plasmid pvpsd2016-1"/>
</dbReference>
<evidence type="ECO:0000313" key="1">
    <source>
        <dbReference type="EMBL" id="QHH12946.1"/>
    </source>
</evidence>
<gene>
    <name evidence="1" type="ORF">EHC69_27120</name>
</gene>
<geneLocation type="plasmid" evidence="2">
    <name>pvpsd2016-1</name>
</geneLocation>
<dbReference type="AlphaFoldDB" id="A0AAX1FZV9"/>
<name>A0AAX1FZV9_VIBPH</name>
<protein>
    <submittedName>
        <fullName evidence="1">Uncharacterized protein</fullName>
    </submittedName>
</protein>
<proteinExistence type="predicted"/>
<reference evidence="1 2" key="1">
    <citation type="submission" date="2018-12" db="EMBL/GenBank/DDBJ databases">
        <title>Genomic insights into the evolutionary origins and pathogenicity of five Vibrio parahaemolyticus strains isolated from the shrimp with acute hepatopancreatic necrosis disease (AHPND).</title>
        <authorList>
            <person name="Yang Q."/>
            <person name="Dong X."/>
            <person name="Xie G."/>
            <person name="Fu S."/>
            <person name="Zou P."/>
            <person name="Sun J."/>
            <person name="Wang Y."/>
            <person name="Huang J."/>
        </authorList>
    </citation>
    <scope>NUCLEOTIDE SEQUENCE [LARGE SCALE GENOMIC DNA]</scope>
    <source>
        <strain evidence="1 2">20160303005-1</strain>
        <plasmid evidence="2">pvpsd2016-1</plasmid>
    </source>
</reference>
<dbReference type="RefSeq" id="WP_122016185.1">
    <property type="nucleotide sequence ID" value="NZ_CP033143.1"/>
</dbReference>
<evidence type="ECO:0000313" key="2">
    <source>
        <dbReference type="Proteomes" id="UP000464718"/>
    </source>
</evidence>
<accession>A0AAX1FZV9</accession>